<keyword evidence="4" id="KW-0227">DNA damage</keyword>
<sequence length="638" mass="70498">MGKRPPVVVLSSSSGEDDGGGRRGPSARRSRTPASAPARSQSQAASGSRKKPRRESSAGRGRRRCSEPAASDSLKAEFDMLSEDFSECFDDLGMSGSIRKTKELWVDKYTPRSLAELAVHKKKVEDVKKWLEEKLMAPKTIRDTNSAKTNLQQTVGGWTLVLTGQTGVGKSATVKAIAADLGADLCEWTTPVPTLWAEHLHANSGLRYISKLEEFENFVEKIRKYAMLRPTSTESKRKLIIILIDDIPVTSGNAAFARLGKCLTGLIQSTQVPTVISLTHYHKSESNDTAMWNSEDLESLLQGAGAHKGTTNFLQIAFNSVTTNSIKKILIRICREEIYDAPEELLHQIAISSGGDIRHAIMSLQYYCLDPRRHSSALATSATRAGSKRRDSLVPRQESYGLSSALPSPCGRDETLTLFHALGKFLHNKRETNCDVDIDLDPFPLKEKLRRNSLKMDVPEKILSQAHGKVRRVTDFLHENVLDFIDDEAVDDAWAVVSYLSEADCLLTGSPFTSYNSENMAQLIAASVAARGVLFGNAHVAPSRWHTIRSPKLWQTEQSFRSNKDQVLKERFDCSSSCGSCNFSDIVTEFRPLERWIGPRNDGPRSSLLPGTGGSLLVDELDADGSHDEEDDDEIEEC</sequence>
<dbReference type="InterPro" id="IPR027417">
    <property type="entry name" value="P-loop_NTPase"/>
</dbReference>
<dbReference type="Pfam" id="PF03215">
    <property type="entry name" value="Rad17"/>
    <property type="match status" value="1"/>
</dbReference>
<evidence type="ECO:0000256" key="3">
    <source>
        <dbReference type="ARBA" id="ARBA00022741"/>
    </source>
</evidence>
<reference evidence="10" key="1">
    <citation type="journal article" date="2019" name="Nat. Commun.">
        <title>The genome of broomcorn millet.</title>
        <authorList>
            <person name="Zou C."/>
            <person name="Miki D."/>
            <person name="Li D."/>
            <person name="Tang Q."/>
            <person name="Xiao L."/>
            <person name="Rajput S."/>
            <person name="Deng P."/>
            <person name="Jia W."/>
            <person name="Huang R."/>
            <person name="Zhang M."/>
            <person name="Sun Y."/>
            <person name="Hu J."/>
            <person name="Fu X."/>
            <person name="Schnable P.S."/>
            <person name="Li F."/>
            <person name="Zhang H."/>
            <person name="Feng B."/>
            <person name="Zhu X."/>
            <person name="Liu R."/>
            <person name="Schnable J.C."/>
            <person name="Zhu J.-K."/>
            <person name="Zhang H."/>
        </authorList>
    </citation>
    <scope>NUCLEOTIDE SEQUENCE [LARGE SCALE GENOMIC DNA]</scope>
</reference>
<keyword evidence="6" id="KW-0539">Nucleus</keyword>
<keyword evidence="10" id="KW-1185">Reference proteome</keyword>
<name>A0A3L6SGF8_PANMI</name>
<keyword evidence="5" id="KW-0067">ATP-binding</keyword>
<keyword evidence="7" id="KW-0131">Cell cycle</keyword>
<dbReference type="GO" id="GO:0005634">
    <property type="term" value="C:nucleus"/>
    <property type="evidence" value="ECO:0007669"/>
    <property type="project" value="UniProtKB-SubCell"/>
</dbReference>
<evidence type="ECO:0000256" key="8">
    <source>
        <dbReference type="SAM" id="MobiDB-lite"/>
    </source>
</evidence>
<dbReference type="OrthoDB" id="10265971at2759"/>
<keyword evidence="3" id="KW-0547">Nucleotide-binding</keyword>
<organism evidence="9 10">
    <name type="scientific">Panicum miliaceum</name>
    <name type="common">Proso millet</name>
    <name type="synonym">Broomcorn millet</name>
    <dbReference type="NCBI Taxonomy" id="4540"/>
    <lineage>
        <taxon>Eukaryota</taxon>
        <taxon>Viridiplantae</taxon>
        <taxon>Streptophyta</taxon>
        <taxon>Embryophyta</taxon>
        <taxon>Tracheophyta</taxon>
        <taxon>Spermatophyta</taxon>
        <taxon>Magnoliopsida</taxon>
        <taxon>Liliopsida</taxon>
        <taxon>Poales</taxon>
        <taxon>Poaceae</taxon>
        <taxon>PACMAD clade</taxon>
        <taxon>Panicoideae</taxon>
        <taxon>Panicodae</taxon>
        <taxon>Paniceae</taxon>
        <taxon>Panicinae</taxon>
        <taxon>Panicum</taxon>
        <taxon>Panicum sect. Panicum</taxon>
    </lineage>
</organism>
<proteinExistence type="inferred from homology"/>
<dbReference type="EMBL" id="PQIB02000005">
    <property type="protein sequence ID" value="RLN19634.1"/>
    <property type="molecule type" value="Genomic_DNA"/>
</dbReference>
<gene>
    <name evidence="9" type="ORF">C2845_PM02G31970</name>
</gene>
<dbReference type="PANTHER" id="PTHR12172:SF0">
    <property type="entry name" value="CELL CYCLE CHECKPOINT PROTEIN RAD17"/>
    <property type="match status" value="1"/>
</dbReference>
<protein>
    <submittedName>
        <fullName evidence="9">Cell cycle checkpoint protein RAD17 isoform X1</fullName>
    </submittedName>
</protein>
<dbReference type="InterPro" id="IPR047854">
    <property type="entry name" value="RFC_lid"/>
</dbReference>
<evidence type="ECO:0000256" key="7">
    <source>
        <dbReference type="ARBA" id="ARBA00023306"/>
    </source>
</evidence>
<dbReference type="Gene3D" id="3.40.50.300">
    <property type="entry name" value="P-loop containing nucleotide triphosphate hydrolases"/>
    <property type="match status" value="1"/>
</dbReference>
<dbReference type="PANTHER" id="PTHR12172">
    <property type="entry name" value="CELL CYCLE CHECKPOINT PROTEIN RAD17"/>
    <property type="match status" value="1"/>
</dbReference>
<feature type="region of interest" description="Disordered" evidence="8">
    <location>
        <begin position="601"/>
        <end position="638"/>
    </location>
</feature>
<dbReference type="AlphaFoldDB" id="A0A3L6SGF8"/>
<comment type="caution">
    <text evidence="9">The sequence shown here is derived from an EMBL/GenBank/DDBJ whole genome shotgun (WGS) entry which is preliminary data.</text>
</comment>
<dbReference type="Gene3D" id="1.10.8.60">
    <property type="match status" value="1"/>
</dbReference>
<dbReference type="GO" id="GO:0003689">
    <property type="term" value="F:DNA clamp loader activity"/>
    <property type="evidence" value="ECO:0007669"/>
    <property type="project" value="TreeGrafter"/>
</dbReference>
<feature type="compositionally biased region" description="Low complexity" evidence="8">
    <location>
        <begin position="32"/>
        <end position="47"/>
    </location>
</feature>
<comment type="subcellular location">
    <subcellularLocation>
        <location evidence="1">Nucleus</location>
    </subcellularLocation>
</comment>
<dbReference type="GO" id="GO:0006281">
    <property type="term" value="P:DNA repair"/>
    <property type="evidence" value="ECO:0007669"/>
    <property type="project" value="InterPro"/>
</dbReference>
<dbReference type="GO" id="GO:0000077">
    <property type="term" value="P:DNA damage checkpoint signaling"/>
    <property type="evidence" value="ECO:0007669"/>
    <property type="project" value="TreeGrafter"/>
</dbReference>
<evidence type="ECO:0000313" key="10">
    <source>
        <dbReference type="Proteomes" id="UP000275267"/>
    </source>
</evidence>
<evidence type="ECO:0000313" key="9">
    <source>
        <dbReference type="EMBL" id="RLN19634.1"/>
    </source>
</evidence>
<dbReference type="GO" id="GO:0005524">
    <property type="term" value="F:ATP binding"/>
    <property type="evidence" value="ECO:0007669"/>
    <property type="project" value="UniProtKB-KW"/>
</dbReference>
<feature type="region of interest" description="Disordered" evidence="8">
    <location>
        <begin position="1"/>
        <end position="72"/>
    </location>
</feature>
<accession>A0A3L6SGF8</accession>
<dbReference type="SUPFAM" id="SSF52540">
    <property type="entry name" value="P-loop containing nucleoside triphosphate hydrolases"/>
    <property type="match status" value="1"/>
</dbReference>
<dbReference type="InterPro" id="IPR004582">
    <property type="entry name" value="Checkpoint_prot_Rad17_Rad24"/>
</dbReference>
<dbReference type="STRING" id="4540.A0A3L6SGF8"/>
<feature type="compositionally biased region" description="Acidic residues" evidence="8">
    <location>
        <begin position="619"/>
        <end position="638"/>
    </location>
</feature>
<evidence type="ECO:0000256" key="4">
    <source>
        <dbReference type="ARBA" id="ARBA00022763"/>
    </source>
</evidence>
<evidence type="ECO:0000256" key="6">
    <source>
        <dbReference type="ARBA" id="ARBA00023242"/>
    </source>
</evidence>
<evidence type="ECO:0000256" key="1">
    <source>
        <dbReference type="ARBA" id="ARBA00004123"/>
    </source>
</evidence>
<dbReference type="Proteomes" id="UP000275267">
    <property type="component" value="Unassembled WGS sequence"/>
</dbReference>
<comment type="similarity">
    <text evidence="2">Belongs to the rad17/RAD24 family.</text>
</comment>
<evidence type="ECO:0000256" key="5">
    <source>
        <dbReference type="ARBA" id="ARBA00022840"/>
    </source>
</evidence>
<dbReference type="CDD" id="cd18140">
    <property type="entry name" value="HLD_clamp_RFC"/>
    <property type="match status" value="1"/>
</dbReference>
<dbReference type="GO" id="GO:0033314">
    <property type="term" value="P:mitotic DNA replication checkpoint signaling"/>
    <property type="evidence" value="ECO:0007669"/>
    <property type="project" value="TreeGrafter"/>
</dbReference>
<evidence type="ECO:0000256" key="2">
    <source>
        <dbReference type="ARBA" id="ARBA00006168"/>
    </source>
</evidence>
<dbReference type="GO" id="GO:0003682">
    <property type="term" value="F:chromatin binding"/>
    <property type="evidence" value="ECO:0007669"/>
    <property type="project" value="TreeGrafter"/>
</dbReference>
<dbReference type="FunFam" id="3.40.50.300:FF:001661">
    <property type="entry name" value="RAD17 checkpoint clamp loader component"/>
    <property type="match status" value="1"/>
</dbReference>